<dbReference type="GO" id="GO:1990414">
    <property type="term" value="P:replication-born double-strand break repair via sister chromatid exchange"/>
    <property type="evidence" value="ECO:0007669"/>
    <property type="project" value="TreeGrafter"/>
</dbReference>
<comment type="caution">
    <text evidence="5">The sequence shown here is derived from an EMBL/GenBank/DDBJ whole genome shotgun (WGS) entry which is preliminary data.</text>
</comment>
<evidence type="ECO:0000256" key="1">
    <source>
        <dbReference type="ARBA" id="ARBA00004123"/>
    </source>
</evidence>
<evidence type="ECO:0000256" key="2">
    <source>
        <dbReference type="ARBA" id="ARBA00023242"/>
    </source>
</evidence>
<dbReference type="PANTHER" id="PTHR12585:SF72">
    <property type="entry name" value="MEIOTIC RECOMBINATION PROTEIN REC8"/>
    <property type="match status" value="1"/>
</dbReference>
<feature type="compositionally biased region" description="Basic and acidic residues" evidence="3">
    <location>
        <begin position="480"/>
        <end position="492"/>
    </location>
</feature>
<name>A0A9P3PIN8_LYOSH</name>
<evidence type="ECO:0000313" key="6">
    <source>
        <dbReference type="Proteomes" id="UP001063166"/>
    </source>
</evidence>
<gene>
    <name evidence="5" type="primary">rec8</name>
    <name evidence="5" type="ORF">LshimejAT787_0304270</name>
</gene>
<sequence>MFFSAELLASRESGFGLLWLAATLGSKSTFKKLPKKSILTADIAQLCDLIAEPSEPLSLRLSSNLLVGVARVYKVKQEMFMSDVTSCFASLKKVVQEFQSAATTDERLQMTQASVRPSAVTLVADPRTAIAVDFDALVADWDEYLNMGDLEDDEFDPKESQTRNRSKGKAASPCQAENGRAELHTLTEHHDHVLSTSFDLSYHGSGHGSLEPSSSQAAGYGFDDNSFANSDGLDIGELADELAQELGWATRTPKSGQQDPLTFEDDLGLAFDNELPNFDRPMSTYTEWEGSLATRGTLKRKAGSHSAKENYVNPEAVQSSCRTPSRALSPPTSFSQLLLSQDAQPAPLNDVTMEVQSRTNAGIKKTKKTRLLLDARTELTDDELKTARMQYLQTQNLLRCEIDNKQWEKYCVVPWRRKSGVFPLAFEPLRQSDRPRKRQKTDATFETGMDPISEEDAPLDIFDQNDLAIDIDPQSVPEGEGDKLEFQHHFPSSEEPGQGRRLSRPPSGLSELALDLASGSSSSGAFGMPGSDTNLHIDHVEIRMRGSSESRRGSSLVPSQVGSLAGGPGFLPAPMKRVSQMLGEDYAFEVEMQDQSATLESQRSNMDLVGLERNSYNFLEYVKMQSHSLPSSTADLTFDIVVPQLTSTRHVAASAFYHCLAVQAAKAALASVDLSSYDPSNRGSWMSDAFLSMKRTTPSGRWIRRHVI</sequence>
<dbReference type="InterPro" id="IPR039781">
    <property type="entry name" value="Rad21/Rec8-like"/>
</dbReference>
<proteinExistence type="predicted"/>
<dbReference type="Pfam" id="PF04825">
    <property type="entry name" value="Rad21_Rec8_N"/>
    <property type="match status" value="1"/>
</dbReference>
<organism evidence="5 6">
    <name type="scientific">Lyophyllum shimeji</name>
    <name type="common">Hon-shimeji</name>
    <name type="synonym">Tricholoma shimeji</name>
    <dbReference type="NCBI Taxonomy" id="47721"/>
    <lineage>
        <taxon>Eukaryota</taxon>
        <taxon>Fungi</taxon>
        <taxon>Dikarya</taxon>
        <taxon>Basidiomycota</taxon>
        <taxon>Agaricomycotina</taxon>
        <taxon>Agaricomycetes</taxon>
        <taxon>Agaricomycetidae</taxon>
        <taxon>Agaricales</taxon>
        <taxon>Tricholomatineae</taxon>
        <taxon>Lyophyllaceae</taxon>
        <taxon>Lyophyllum</taxon>
    </lineage>
</organism>
<reference evidence="5" key="1">
    <citation type="submission" date="2022-07" db="EMBL/GenBank/DDBJ databases">
        <title>The genome of Lyophyllum shimeji provides insight into the initial evolution of ectomycorrhizal fungal genome.</title>
        <authorList>
            <person name="Kobayashi Y."/>
            <person name="Shibata T."/>
            <person name="Hirakawa H."/>
            <person name="Shigenobu S."/>
            <person name="Nishiyama T."/>
            <person name="Yamada A."/>
            <person name="Hasebe M."/>
            <person name="Kawaguchi M."/>
        </authorList>
    </citation>
    <scope>NUCLEOTIDE SEQUENCE</scope>
    <source>
        <strain evidence="5">AT787</strain>
    </source>
</reference>
<keyword evidence="6" id="KW-1185">Reference proteome</keyword>
<dbReference type="GO" id="GO:0003682">
    <property type="term" value="F:chromatin binding"/>
    <property type="evidence" value="ECO:0007669"/>
    <property type="project" value="TreeGrafter"/>
</dbReference>
<dbReference type="GO" id="GO:0008278">
    <property type="term" value="C:cohesin complex"/>
    <property type="evidence" value="ECO:0007669"/>
    <property type="project" value="InterPro"/>
</dbReference>
<dbReference type="InterPro" id="IPR006910">
    <property type="entry name" value="Rad21_Rec8_N"/>
</dbReference>
<dbReference type="Proteomes" id="UP001063166">
    <property type="component" value="Unassembled WGS sequence"/>
</dbReference>
<protein>
    <submittedName>
        <fullName evidence="5">N terminus of Rad21 / Rec8 like protein</fullName>
    </submittedName>
</protein>
<dbReference type="GO" id="GO:0005634">
    <property type="term" value="C:nucleus"/>
    <property type="evidence" value="ECO:0007669"/>
    <property type="project" value="UniProtKB-SubCell"/>
</dbReference>
<dbReference type="EMBL" id="BRPK01000003">
    <property type="protein sequence ID" value="GLB36139.1"/>
    <property type="molecule type" value="Genomic_DNA"/>
</dbReference>
<accession>A0A9P3PIN8</accession>
<feature type="domain" description="Rad21/Rec8-like protein N-terminal" evidence="4">
    <location>
        <begin position="1"/>
        <end position="107"/>
    </location>
</feature>
<dbReference type="OrthoDB" id="10071381at2759"/>
<dbReference type="AlphaFoldDB" id="A0A9P3PIN8"/>
<comment type="subcellular location">
    <subcellularLocation>
        <location evidence="1">Nucleus</location>
    </subcellularLocation>
</comment>
<feature type="region of interest" description="Disordered" evidence="3">
    <location>
        <begin position="471"/>
        <end position="508"/>
    </location>
</feature>
<dbReference type="PANTHER" id="PTHR12585">
    <property type="entry name" value="SCC1 / RAD21 FAMILY MEMBER"/>
    <property type="match status" value="1"/>
</dbReference>
<keyword evidence="2" id="KW-0539">Nucleus</keyword>
<evidence type="ECO:0000256" key="3">
    <source>
        <dbReference type="SAM" id="MobiDB-lite"/>
    </source>
</evidence>
<evidence type="ECO:0000259" key="4">
    <source>
        <dbReference type="Pfam" id="PF04825"/>
    </source>
</evidence>
<evidence type="ECO:0000313" key="5">
    <source>
        <dbReference type="EMBL" id="GLB36139.1"/>
    </source>
</evidence>
<feature type="region of interest" description="Disordered" evidence="3">
    <location>
        <begin position="432"/>
        <end position="457"/>
    </location>
</feature>
<dbReference type="GO" id="GO:0007062">
    <property type="term" value="P:sister chromatid cohesion"/>
    <property type="evidence" value="ECO:0007669"/>
    <property type="project" value="InterPro"/>
</dbReference>
<feature type="region of interest" description="Disordered" evidence="3">
    <location>
        <begin position="149"/>
        <end position="176"/>
    </location>
</feature>